<evidence type="ECO:0000259" key="1">
    <source>
        <dbReference type="Pfam" id="PF18962"/>
    </source>
</evidence>
<sequence length="738" mass="83521">MIPLLSSTDNKGIHQDMMKKLSILLCILLGWVTMVNAQTPDWDFDLNAYQYSMSLTAFIAVDDVVLTNENDFVGVFDGDECRGFTQLIYIESTDRYLAYLQFYSNTNGEELNFKIYNSEKDEVVDVSQTITFAIDEHYGNVFQAYSIAEPSLNTVATFSINGFEEVEILNSSTSNDTLYYQMEYGTDLRKLTPDVEISEGASLYNGRTPLTLFDTNEEVDFSNPINIDVMSEDQSKIQSYVIKVELKNRELEEAPVWSVDPTIYTYSMNIIGKIKISGDFSSDLYTKVGAFVNGEERGEAVLEYDDAYDDYYIYLSIYSNTISGEEIEFKIWDAFAGKSLHAVIDEQESIEFISDQLLGNLAEPVVFENTDIVQQIISLNSGWTWLSLFIDKDDYYDVNALTENLELSDLDRIYDQYNFDMYDERIGWTGSLSASGGVDPTKMYKTKLAQENFLSLEGQVVDTDDLVISLHEGWNWLSYPISKTMSVTEALENLDAQDGDIIKSQNSFAIYATLKGWTGTLSQLEAGKGYMIKTGKTQEFSYPSTTFTSNTRTKTSTVIPTTTFLLPQYSTNMNAVVEVDDLIENVQVVDEEGNIRGESTTSIVENKNLVFLTIFAEEGEKLFFLLNGEKTVDSFQFTSDALLGDLEQPYTLSNPQIDKGISVYPIPFDHQMTCSIIHTQEEKAWVEVIDMNGKSIFKNEQILQQGLNSWNLQLQVNPGVYLLHISTPTTSYTKRILK</sequence>
<protein>
    <submittedName>
        <fullName evidence="2">T9SS type A sorting domain-containing protein</fullName>
    </submittedName>
</protein>
<accession>A0A7X8SQV2</accession>
<keyword evidence="3" id="KW-1185">Reference proteome</keyword>
<evidence type="ECO:0000313" key="2">
    <source>
        <dbReference type="EMBL" id="NLR94613.1"/>
    </source>
</evidence>
<dbReference type="RefSeq" id="WP_168885323.1">
    <property type="nucleotide sequence ID" value="NZ_JABAIL010000013.1"/>
</dbReference>
<dbReference type="Gene3D" id="2.60.40.2340">
    <property type="match status" value="1"/>
</dbReference>
<evidence type="ECO:0000313" key="3">
    <source>
        <dbReference type="Proteomes" id="UP000585050"/>
    </source>
</evidence>
<reference evidence="2 3" key="1">
    <citation type="submission" date="2020-04" db="EMBL/GenBank/DDBJ databases">
        <title>Flammeovirga sp. SR4, a novel species isolated from seawater.</title>
        <authorList>
            <person name="Wang X."/>
        </authorList>
    </citation>
    <scope>NUCLEOTIDE SEQUENCE [LARGE SCALE GENOMIC DNA]</scope>
    <source>
        <strain evidence="2 3">SR4</strain>
    </source>
</reference>
<dbReference type="NCBIfam" id="TIGR04183">
    <property type="entry name" value="Por_Secre_tail"/>
    <property type="match status" value="1"/>
</dbReference>
<dbReference type="InterPro" id="IPR026444">
    <property type="entry name" value="Secre_tail"/>
</dbReference>
<comment type="caution">
    <text evidence="2">The sequence shown here is derived from an EMBL/GenBank/DDBJ whole genome shotgun (WGS) entry which is preliminary data.</text>
</comment>
<dbReference type="Pfam" id="PF18962">
    <property type="entry name" value="Por_Secre_tail"/>
    <property type="match status" value="1"/>
</dbReference>
<feature type="domain" description="Secretion system C-terminal sorting" evidence="1">
    <location>
        <begin position="663"/>
        <end position="736"/>
    </location>
</feature>
<organism evidence="2 3">
    <name type="scientific">Flammeovirga agarivorans</name>
    <dbReference type="NCBI Taxonomy" id="2726742"/>
    <lineage>
        <taxon>Bacteria</taxon>
        <taxon>Pseudomonadati</taxon>
        <taxon>Bacteroidota</taxon>
        <taxon>Cytophagia</taxon>
        <taxon>Cytophagales</taxon>
        <taxon>Flammeovirgaceae</taxon>
        <taxon>Flammeovirga</taxon>
    </lineage>
</organism>
<proteinExistence type="predicted"/>
<name>A0A7X8SQV2_9BACT</name>
<dbReference type="EMBL" id="JABAIL010000013">
    <property type="protein sequence ID" value="NLR94613.1"/>
    <property type="molecule type" value="Genomic_DNA"/>
</dbReference>
<gene>
    <name evidence="2" type="ORF">HGP29_25640</name>
</gene>
<dbReference type="AlphaFoldDB" id="A0A7X8SQV2"/>
<dbReference type="Proteomes" id="UP000585050">
    <property type="component" value="Unassembled WGS sequence"/>
</dbReference>